<sequence length="1343" mass="156651">MLVGNKRETMGIGLSRLHRRSKKGKDGISENCDAKYSISKQSIVWHSIEQHSKVRNIFLSVVDKGNFSAKEIVLFQKMTKNDEVKKGMEPIDDAFFCKTIKTELQVQDVLILSLLIKMPMEDLLHSVECSPVLYLPQSDEYKKKVKHNFLLEHLCKTEVLIIFVFLAPLLAGILLLKDNDIISINYLTSLFVLITLLLLLFIILYSEIDKAQNSEFLRKIEEAKKILSSRNFSKSKKEDTHFNYLTNSNFIFIQRNKKWELLPTNLLIKQDIFLLHAGDLIPCRCIEYNISEKVYGRKYEKHEVFMPMDKYRISTNLLTKYPKDEKRDYLPSFHFYSFVSYENVSISTIKKYINVKEDKYQNSRGKDNLRNVILTEKIHLFYIYICLLDLRKDVPIPQFVFIYLLIYSVLMSITVLPFFHRMFSELIYGYCSSLNMIYENYFKDGTSFERGNFSFSFDFSSTTEDSSYETRKKFGLLYTLKNIFLLIFKGIKINKCYLNILSDCSVLCFLDSSGILVNTNHSIKEICIYNYLNGKKDVSVNNNMKGIHSNYNYILTIIDIFMDNKSMYAYQRIKNIKILHSLFLISYYTQIPKYIKMLDNFQMNLLNYMNQQDYSHLYICLCDIGNISYPYNKFGFYMLFFCVENKSDYELYKRKNAELKRKRKSIVLNGDIPYHVSGTEDNSLGINIYDTLTSRDNFVFIFVLYERKKDKYHMFLKGHLDALVSKCMFYYDGKIIKKLKRREKKVLRILNIQWISSGIESICFAYRPLSTDEMNYLKNNFTKNIYILTINKRKVYSIKNFYNEKSFTSKENEKFLSHLLSTSIFIGNSAVKILTSNEVQTRINDFYDAGIRFVHFSKANQIRTRSVANLLGMETNWNTSISLSLNDKPSFKNRDGKIVIPSGINNIKTHIQEVDDIPLRVSSYSGCNQFNTAEMIKILLENNEIITCVGNSLNCCNFEIFNLCSYSISVLLPFNNICKDCHGKKERSNPFEDLSTSKNPLISYSSFVNSFPCNLIIEKDCLGKCSDKTEDRTCVTKYNGISVQTTEEFENIQEECSRKSVNAVLLYASVADYLLFILFVIPLLSISLLNNNNNSTIMNDIPDKVITKEFLIKKLLFFLIKWIPLLVFSLTLVIYYLHLINKEFASKHVINSQIDVQRLSKLPQDFLQDLVHHCSKNVHLMTSRQKGGDNGNKSCEEAFKMNIIFATPHADRFSPTGRIYVLPPYYVKRYPDITLTVLIVIFSIVILTINETLKKVEEKIKINRQKYLKVLCNITKRVMRLRKERPLAVTIKGITCGCCSNNAFLKEPYGESTHFPFSHRVTPFKKEVFIHSSRLLRDNPFDR</sequence>
<dbReference type="PANTHER" id="PTHR13219">
    <property type="entry name" value="TRANSMEMBRANE PROTEIN 94"/>
    <property type="match status" value="1"/>
</dbReference>
<evidence type="ECO:0000313" key="3">
    <source>
        <dbReference type="Proteomes" id="UP000078560"/>
    </source>
</evidence>
<keyword evidence="1" id="KW-0472">Membrane</keyword>
<gene>
    <name evidence="2" type="ORF">POVCU2_0010070</name>
</gene>
<feature type="transmembrane region" description="Helical" evidence="1">
    <location>
        <begin position="1115"/>
        <end position="1137"/>
    </location>
</feature>
<accession>A0A1A8VRF5</accession>
<reference evidence="3" key="1">
    <citation type="submission" date="2016-05" db="EMBL/GenBank/DDBJ databases">
        <authorList>
            <person name="Naeem Raeece"/>
        </authorList>
    </citation>
    <scope>NUCLEOTIDE SEQUENCE [LARGE SCALE GENOMIC DNA]</scope>
</reference>
<evidence type="ECO:0000256" key="1">
    <source>
        <dbReference type="SAM" id="Phobius"/>
    </source>
</evidence>
<protein>
    <submittedName>
        <fullName evidence="2">Uncharacterized protein</fullName>
    </submittedName>
</protein>
<dbReference type="Gene3D" id="3.40.1110.10">
    <property type="entry name" value="Calcium-transporting ATPase, cytoplasmic domain N"/>
    <property type="match status" value="1"/>
</dbReference>
<proteinExistence type="predicted"/>
<feature type="transmembrane region" description="Helical" evidence="1">
    <location>
        <begin position="159"/>
        <end position="176"/>
    </location>
</feature>
<dbReference type="Pfam" id="PF13246">
    <property type="entry name" value="Cation_ATPase"/>
    <property type="match status" value="1"/>
</dbReference>
<feature type="transmembrane region" description="Helical" evidence="1">
    <location>
        <begin position="400"/>
        <end position="419"/>
    </location>
</feature>
<dbReference type="SUPFAM" id="SSF81660">
    <property type="entry name" value="Metal cation-transporting ATPase, ATP-binding domain N"/>
    <property type="match status" value="1"/>
</dbReference>
<evidence type="ECO:0000313" key="2">
    <source>
        <dbReference type="EMBL" id="SBS81390.1"/>
    </source>
</evidence>
<dbReference type="Proteomes" id="UP000078560">
    <property type="component" value="Unassembled WGS sequence"/>
</dbReference>
<dbReference type="PANTHER" id="PTHR13219:SF6">
    <property type="entry name" value="TRANSMEMBRANE PROTEIN 94"/>
    <property type="match status" value="1"/>
</dbReference>
<feature type="transmembrane region" description="Helical" evidence="1">
    <location>
        <begin position="182"/>
        <end position="205"/>
    </location>
</feature>
<feature type="transmembrane region" description="Helical" evidence="1">
    <location>
        <begin position="1233"/>
        <end position="1253"/>
    </location>
</feature>
<organism evidence="2 3">
    <name type="scientific">Plasmodium ovale curtisi</name>
    <dbReference type="NCBI Taxonomy" id="864141"/>
    <lineage>
        <taxon>Eukaryota</taxon>
        <taxon>Sar</taxon>
        <taxon>Alveolata</taxon>
        <taxon>Apicomplexa</taxon>
        <taxon>Aconoidasida</taxon>
        <taxon>Haemosporida</taxon>
        <taxon>Plasmodiidae</taxon>
        <taxon>Plasmodium</taxon>
        <taxon>Plasmodium (Plasmodium)</taxon>
    </lineage>
</organism>
<keyword evidence="1" id="KW-1133">Transmembrane helix</keyword>
<dbReference type="InterPro" id="IPR039720">
    <property type="entry name" value="TMEM94"/>
</dbReference>
<keyword evidence="1" id="KW-0812">Transmembrane</keyword>
<name>A0A1A8VRF5_PLAOA</name>
<dbReference type="GO" id="GO:0000166">
    <property type="term" value="F:nucleotide binding"/>
    <property type="evidence" value="ECO:0007669"/>
    <property type="project" value="InterPro"/>
</dbReference>
<feature type="transmembrane region" description="Helical" evidence="1">
    <location>
        <begin position="1064"/>
        <end position="1089"/>
    </location>
</feature>
<dbReference type="EMBL" id="FLQU01000152">
    <property type="protein sequence ID" value="SBS81390.1"/>
    <property type="molecule type" value="Genomic_DNA"/>
</dbReference>
<dbReference type="InterPro" id="IPR023299">
    <property type="entry name" value="ATPase_P-typ_cyto_dom_N"/>
</dbReference>